<dbReference type="PRINTS" id="PR00723">
    <property type="entry name" value="SUBTILISIN"/>
</dbReference>
<dbReference type="RefSeq" id="WP_380058628.1">
    <property type="nucleotide sequence ID" value="NZ_JBHSWB010000002.1"/>
</dbReference>
<dbReference type="SUPFAM" id="SSF52743">
    <property type="entry name" value="Subtilisin-like"/>
    <property type="match status" value="1"/>
</dbReference>
<accession>A0ABW1ZPX3</accession>
<protein>
    <submittedName>
        <fullName evidence="7">S8 family serine peptidase</fullName>
    </submittedName>
</protein>
<evidence type="ECO:0000256" key="5">
    <source>
        <dbReference type="PROSITE-ProRule" id="PRU01240"/>
    </source>
</evidence>
<evidence type="ECO:0000313" key="8">
    <source>
        <dbReference type="Proteomes" id="UP001596317"/>
    </source>
</evidence>
<dbReference type="InterPro" id="IPR015500">
    <property type="entry name" value="Peptidase_S8_subtilisin-rel"/>
</dbReference>
<dbReference type="InterPro" id="IPR022398">
    <property type="entry name" value="Peptidase_S8_His-AS"/>
</dbReference>
<feature type="domain" description="Peptidase S8/S53" evidence="6">
    <location>
        <begin position="129"/>
        <end position="241"/>
    </location>
</feature>
<sequence>MTTDALIPTRPTHIILFRQQVPENVRLLTEVLQAQPVPGPSVRSSRTVLSTASGVQAQVYRTLGVATARLDARQLNELQVLGDVLAIVPNQERRIPEGPELQATQVNAVPTEDTFSQIGLRSGDDVPTGRNVKVAVLDTGVDLSHPDLTVLPGNAVSFVPSEPTADDHHGHGTHCAGVVAGSATPAGGRRYGVAPDVTLLIAKVLDASGFGTDDQIIDAIDWAVDQGAEILSMSLGSVRVSGAPYNAPYELIAQRLLDQGF</sequence>
<dbReference type="Gene3D" id="3.40.50.200">
    <property type="entry name" value="Peptidase S8/S53 domain"/>
    <property type="match status" value="1"/>
</dbReference>
<keyword evidence="8" id="KW-1185">Reference proteome</keyword>
<gene>
    <name evidence="7" type="ORF">ACFP90_21590</name>
</gene>
<keyword evidence="2" id="KW-0645">Protease</keyword>
<dbReference type="InterPro" id="IPR000209">
    <property type="entry name" value="Peptidase_S8/S53_dom"/>
</dbReference>
<dbReference type="PANTHER" id="PTHR43806:SF11">
    <property type="entry name" value="CEREVISIN-RELATED"/>
    <property type="match status" value="1"/>
</dbReference>
<dbReference type="PROSITE" id="PS51892">
    <property type="entry name" value="SUBTILASE"/>
    <property type="match status" value="1"/>
</dbReference>
<evidence type="ECO:0000259" key="6">
    <source>
        <dbReference type="Pfam" id="PF00082"/>
    </source>
</evidence>
<comment type="similarity">
    <text evidence="1 5">Belongs to the peptidase S8 family.</text>
</comment>
<dbReference type="PROSITE" id="PS00136">
    <property type="entry name" value="SUBTILASE_ASP"/>
    <property type="match status" value="1"/>
</dbReference>
<dbReference type="Proteomes" id="UP001596317">
    <property type="component" value="Unassembled WGS sequence"/>
</dbReference>
<dbReference type="PROSITE" id="PS00137">
    <property type="entry name" value="SUBTILASE_HIS"/>
    <property type="match status" value="1"/>
</dbReference>
<comment type="caution">
    <text evidence="5">Lacks conserved residue(s) required for the propagation of feature annotation.</text>
</comment>
<evidence type="ECO:0000256" key="1">
    <source>
        <dbReference type="ARBA" id="ARBA00011073"/>
    </source>
</evidence>
<dbReference type="InterPro" id="IPR023827">
    <property type="entry name" value="Peptidase_S8_Asp-AS"/>
</dbReference>
<dbReference type="Pfam" id="PF00082">
    <property type="entry name" value="Peptidase_S8"/>
    <property type="match status" value="1"/>
</dbReference>
<keyword evidence="3" id="KW-0378">Hydrolase</keyword>
<name>A0ABW1ZPX3_9DEIO</name>
<organism evidence="7 8">
    <name type="scientific">Deinococcus multiflagellatus</name>
    <dbReference type="NCBI Taxonomy" id="1656887"/>
    <lineage>
        <taxon>Bacteria</taxon>
        <taxon>Thermotogati</taxon>
        <taxon>Deinococcota</taxon>
        <taxon>Deinococci</taxon>
        <taxon>Deinococcales</taxon>
        <taxon>Deinococcaceae</taxon>
        <taxon>Deinococcus</taxon>
    </lineage>
</organism>
<dbReference type="InterPro" id="IPR036852">
    <property type="entry name" value="Peptidase_S8/S53_dom_sf"/>
</dbReference>
<keyword evidence="4" id="KW-0720">Serine protease</keyword>
<dbReference type="EMBL" id="JBHSWB010000002">
    <property type="protein sequence ID" value="MFC6662653.1"/>
    <property type="molecule type" value="Genomic_DNA"/>
</dbReference>
<evidence type="ECO:0000256" key="3">
    <source>
        <dbReference type="ARBA" id="ARBA00022801"/>
    </source>
</evidence>
<dbReference type="PANTHER" id="PTHR43806">
    <property type="entry name" value="PEPTIDASE S8"/>
    <property type="match status" value="1"/>
</dbReference>
<evidence type="ECO:0000256" key="2">
    <source>
        <dbReference type="ARBA" id="ARBA00022670"/>
    </source>
</evidence>
<evidence type="ECO:0000313" key="7">
    <source>
        <dbReference type="EMBL" id="MFC6662653.1"/>
    </source>
</evidence>
<proteinExistence type="inferred from homology"/>
<comment type="caution">
    <text evidence="7">The sequence shown here is derived from an EMBL/GenBank/DDBJ whole genome shotgun (WGS) entry which is preliminary data.</text>
</comment>
<reference evidence="8" key="1">
    <citation type="journal article" date="2019" name="Int. J. Syst. Evol. Microbiol.">
        <title>The Global Catalogue of Microorganisms (GCM) 10K type strain sequencing project: providing services to taxonomists for standard genome sequencing and annotation.</title>
        <authorList>
            <consortium name="The Broad Institute Genomics Platform"/>
            <consortium name="The Broad Institute Genome Sequencing Center for Infectious Disease"/>
            <person name="Wu L."/>
            <person name="Ma J."/>
        </authorList>
    </citation>
    <scope>NUCLEOTIDE SEQUENCE [LARGE SCALE GENOMIC DNA]</scope>
    <source>
        <strain evidence="8">CCUG 63830</strain>
    </source>
</reference>
<dbReference type="InterPro" id="IPR050131">
    <property type="entry name" value="Peptidase_S8_subtilisin-like"/>
</dbReference>
<evidence type="ECO:0000256" key="4">
    <source>
        <dbReference type="ARBA" id="ARBA00022825"/>
    </source>
</evidence>